<gene>
    <name evidence="1" type="primary">Acey_s0113.g345</name>
    <name evidence="1" type="ORF">Y032_0113g345</name>
</gene>
<reference evidence="2" key="1">
    <citation type="journal article" date="2015" name="Nat. Genet.">
        <title>The genome and transcriptome of the zoonotic hookworm Ancylostoma ceylanicum identify infection-specific gene families.</title>
        <authorList>
            <person name="Schwarz E.M."/>
            <person name="Hu Y."/>
            <person name="Antoshechkin I."/>
            <person name="Miller M.M."/>
            <person name="Sternberg P.W."/>
            <person name="Aroian R.V."/>
        </authorList>
    </citation>
    <scope>NUCLEOTIDE SEQUENCE</scope>
    <source>
        <strain evidence="2">HY135</strain>
    </source>
</reference>
<keyword evidence="2" id="KW-1185">Reference proteome</keyword>
<name>A0A016TD98_9BILA</name>
<sequence>MTGLCLIPSWICKALRNRNEEGWPRTFLLGESFKNLGGETPKTSRELTSPDGDMELKELLDVPHRQSISVTTAND</sequence>
<dbReference type="EMBL" id="JARK01001449">
    <property type="protein sequence ID" value="EYC00676.1"/>
    <property type="molecule type" value="Genomic_DNA"/>
</dbReference>
<evidence type="ECO:0000313" key="1">
    <source>
        <dbReference type="EMBL" id="EYC00676.1"/>
    </source>
</evidence>
<proteinExistence type="predicted"/>
<dbReference type="AlphaFoldDB" id="A0A016TD98"/>
<accession>A0A016TD98</accession>
<evidence type="ECO:0000313" key="2">
    <source>
        <dbReference type="Proteomes" id="UP000024635"/>
    </source>
</evidence>
<comment type="caution">
    <text evidence="1">The sequence shown here is derived from an EMBL/GenBank/DDBJ whole genome shotgun (WGS) entry which is preliminary data.</text>
</comment>
<dbReference type="Proteomes" id="UP000024635">
    <property type="component" value="Unassembled WGS sequence"/>
</dbReference>
<organism evidence="1 2">
    <name type="scientific">Ancylostoma ceylanicum</name>
    <dbReference type="NCBI Taxonomy" id="53326"/>
    <lineage>
        <taxon>Eukaryota</taxon>
        <taxon>Metazoa</taxon>
        <taxon>Ecdysozoa</taxon>
        <taxon>Nematoda</taxon>
        <taxon>Chromadorea</taxon>
        <taxon>Rhabditida</taxon>
        <taxon>Rhabditina</taxon>
        <taxon>Rhabditomorpha</taxon>
        <taxon>Strongyloidea</taxon>
        <taxon>Ancylostomatidae</taxon>
        <taxon>Ancylostomatinae</taxon>
        <taxon>Ancylostoma</taxon>
    </lineage>
</organism>
<protein>
    <submittedName>
        <fullName evidence="1">Uncharacterized protein</fullName>
    </submittedName>
</protein>